<evidence type="ECO:0000313" key="1">
    <source>
        <dbReference type="EMBL" id="AXK45410.1"/>
    </source>
</evidence>
<accession>A0A345YNA8</accession>
<evidence type="ECO:0000313" key="3">
    <source>
        <dbReference type="Proteomes" id="UP000254236"/>
    </source>
</evidence>
<sequence>MSGESRETSRDSSTKMRLHPLVAWTAECHDLGTSPRELRHDGPAVVAVRLPEGWPVLFDGPPALVWQELAAAGEAGADILELAAPWVASGAARHEVLGGLEELLAGWCSAGLLAPVGSDSA</sequence>
<evidence type="ECO:0008006" key="5">
    <source>
        <dbReference type="Google" id="ProtNLM"/>
    </source>
</evidence>
<dbReference type="EMBL" id="QSWH01000005">
    <property type="protein sequence ID" value="RRR21833.1"/>
    <property type="molecule type" value="Genomic_DNA"/>
</dbReference>
<reference evidence="2 4" key="2">
    <citation type="submission" date="2018-08" db="EMBL/GenBank/DDBJ databases">
        <title>Brachybacterium saurashtrense DSM 23186.</title>
        <authorList>
            <person name="Li Y."/>
        </authorList>
    </citation>
    <scope>NUCLEOTIDE SEQUENCE [LARGE SCALE GENOMIC DNA]</scope>
    <source>
        <strain evidence="2 4">DSM 23186</strain>
    </source>
</reference>
<keyword evidence="3" id="KW-1185">Reference proteome</keyword>
<protein>
    <recommendedName>
        <fullName evidence="5">PqqD family protein</fullName>
    </recommendedName>
</protein>
<dbReference type="AlphaFoldDB" id="A0A345YNA8"/>
<proteinExistence type="predicted"/>
<name>A0A345YNA8_9MICO</name>
<dbReference type="Proteomes" id="UP000254236">
    <property type="component" value="Chromosome"/>
</dbReference>
<evidence type="ECO:0000313" key="4">
    <source>
        <dbReference type="Proteomes" id="UP000282185"/>
    </source>
</evidence>
<dbReference type="RefSeq" id="WP_115413161.1">
    <property type="nucleotide sequence ID" value="NZ_CP031356.1"/>
</dbReference>
<reference evidence="1 3" key="1">
    <citation type="submission" date="2018-07" db="EMBL/GenBank/DDBJ databases">
        <title>Brachybacterium saurashtrense DSM 23186 genome sequence.</title>
        <authorList>
            <person name="Guo L."/>
        </authorList>
    </citation>
    <scope>NUCLEOTIDE SEQUENCE [LARGE SCALE GENOMIC DNA]</scope>
    <source>
        <strain evidence="1 3">DSM 23186</strain>
    </source>
</reference>
<organism evidence="2 4">
    <name type="scientific">Brachybacterium saurashtrense</name>
    <dbReference type="NCBI Taxonomy" id="556288"/>
    <lineage>
        <taxon>Bacteria</taxon>
        <taxon>Bacillati</taxon>
        <taxon>Actinomycetota</taxon>
        <taxon>Actinomycetes</taxon>
        <taxon>Micrococcales</taxon>
        <taxon>Dermabacteraceae</taxon>
        <taxon>Brachybacterium</taxon>
    </lineage>
</organism>
<evidence type="ECO:0000313" key="2">
    <source>
        <dbReference type="EMBL" id="RRR21833.1"/>
    </source>
</evidence>
<dbReference type="EMBL" id="CP031356">
    <property type="protein sequence ID" value="AXK45410.1"/>
    <property type="molecule type" value="Genomic_DNA"/>
</dbReference>
<dbReference type="KEGG" id="bsau:DWV08_07115"/>
<dbReference type="Proteomes" id="UP000282185">
    <property type="component" value="Unassembled WGS sequence"/>
</dbReference>
<gene>
    <name evidence="1" type="ORF">DWV08_07115</name>
    <name evidence="2" type="ORF">DXU92_10955</name>
</gene>